<keyword evidence="1" id="KW-0812">Transmembrane</keyword>
<dbReference type="PANTHER" id="PTHR44086">
    <property type="entry name" value="THIOSULFATE SULFURTRANSFERASE RDL2, MITOCHONDRIAL-RELATED"/>
    <property type="match status" value="1"/>
</dbReference>
<dbReference type="InterPro" id="IPR036873">
    <property type="entry name" value="Rhodanese-like_dom_sf"/>
</dbReference>
<dbReference type="Gene3D" id="3.40.250.10">
    <property type="entry name" value="Rhodanese-like domain"/>
    <property type="match status" value="1"/>
</dbReference>
<feature type="transmembrane region" description="Helical" evidence="1">
    <location>
        <begin position="143"/>
        <end position="163"/>
    </location>
</feature>
<dbReference type="AlphaFoldDB" id="A0A420WGE7"/>
<dbReference type="PROSITE" id="PS50206">
    <property type="entry name" value="RHODANESE_3"/>
    <property type="match status" value="1"/>
</dbReference>
<dbReference type="SMART" id="SM00450">
    <property type="entry name" value="RHOD"/>
    <property type="match status" value="1"/>
</dbReference>
<dbReference type="Pfam" id="PF00581">
    <property type="entry name" value="Rhodanese"/>
    <property type="match status" value="1"/>
</dbReference>
<proteinExistence type="predicted"/>
<name>A0A420WGE7_9PROT</name>
<dbReference type="OrthoDB" id="9807812at2"/>
<dbReference type="PANTHER" id="PTHR44086:SF10">
    <property type="entry name" value="THIOSULFATE SULFURTRANSFERASE_RHODANESE-LIKE DOMAIN-CONTAINING PROTEIN 3"/>
    <property type="match status" value="1"/>
</dbReference>
<dbReference type="SUPFAM" id="SSF52821">
    <property type="entry name" value="Rhodanese/Cell cycle control phosphatase"/>
    <property type="match status" value="1"/>
</dbReference>
<dbReference type="GO" id="GO:0004792">
    <property type="term" value="F:thiosulfate-cyanide sulfurtransferase activity"/>
    <property type="evidence" value="ECO:0007669"/>
    <property type="project" value="TreeGrafter"/>
</dbReference>
<dbReference type="InterPro" id="IPR001763">
    <property type="entry name" value="Rhodanese-like_dom"/>
</dbReference>
<sequence>MLRPLAPDALQQRLASGEMLLIDIREPDEYAREHIRGARLIPLNAIDAEDLTAEQRRPVCFTCRSGNRTAFNATRLLAKGFHEAYVLDGGLDGWKKAGLPVHFNPRAPLDLMRQVQIAAGALALAGAVLAATVSPWFILLSGFVGAGLVFAGVTGFCGMARLLKLMPWNRASIG</sequence>
<evidence type="ECO:0000259" key="2">
    <source>
        <dbReference type="PROSITE" id="PS50206"/>
    </source>
</evidence>
<protein>
    <submittedName>
        <fullName evidence="3">Rhodanese-related sulfurtransferase</fullName>
    </submittedName>
</protein>
<dbReference type="RefSeq" id="WP_121219596.1">
    <property type="nucleotide sequence ID" value="NZ_RBIG01000002.1"/>
</dbReference>
<dbReference type="Proteomes" id="UP000277424">
    <property type="component" value="Unassembled WGS sequence"/>
</dbReference>
<evidence type="ECO:0000313" key="4">
    <source>
        <dbReference type="Proteomes" id="UP000277424"/>
    </source>
</evidence>
<accession>A0A420WGE7</accession>
<feature type="domain" description="Rhodanese" evidence="2">
    <location>
        <begin position="15"/>
        <end position="103"/>
    </location>
</feature>
<keyword evidence="1" id="KW-0472">Membrane</keyword>
<dbReference type="InterPro" id="IPR021309">
    <property type="entry name" value="YgaP-like_TM"/>
</dbReference>
<dbReference type="Gene3D" id="6.10.140.1340">
    <property type="match status" value="1"/>
</dbReference>
<evidence type="ECO:0000313" key="3">
    <source>
        <dbReference type="EMBL" id="RKQ70053.1"/>
    </source>
</evidence>
<keyword evidence="1" id="KW-1133">Transmembrane helix</keyword>
<dbReference type="Pfam" id="PF11127">
    <property type="entry name" value="YgaP-like_TM"/>
    <property type="match status" value="1"/>
</dbReference>
<dbReference type="EMBL" id="RBIG01000002">
    <property type="protein sequence ID" value="RKQ70053.1"/>
    <property type="molecule type" value="Genomic_DNA"/>
</dbReference>
<reference evidence="3 4" key="1">
    <citation type="submission" date="2018-10" db="EMBL/GenBank/DDBJ databases">
        <title>Comparative analysis of microorganisms from saline springs in Andes Mountain Range, Colombia.</title>
        <authorList>
            <person name="Rubin E."/>
        </authorList>
    </citation>
    <scope>NUCLEOTIDE SEQUENCE [LARGE SCALE GENOMIC DNA]</scope>
    <source>
        <strain evidence="3 4">USBA 36</strain>
    </source>
</reference>
<keyword evidence="3" id="KW-0808">Transferase</keyword>
<gene>
    <name evidence="3" type="ORF">BCL74_1989</name>
</gene>
<evidence type="ECO:0000256" key="1">
    <source>
        <dbReference type="SAM" id="Phobius"/>
    </source>
</evidence>
<feature type="transmembrane region" description="Helical" evidence="1">
    <location>
        <begin position="115"/>
        <end position="137"/>
    </location>
</feature>
<organism evidence="3 4">
    <name type="scientific">Oceanibaculum indicum</name>
    <dbReference type="NCBI Taxonomy" id="526216"/>
    <lineage>
        <taxon>Bacteria</taxon>
        <taxon>Pseudomonadati</taxon>
        <taxon>Pseudomonadota</taxon>
        <taxon>Alphaproteobacteria</taxon>
        <taxon>Rhodospirillales</taxon>
        <taxon>Oceanibaculaceae</taxon>
        <taxon>Oceanibaculum</taxon>
    </lineage>
</organism>
<comment type="caution">
    <text evidence="3">The sequence shown here is derived from an EMBL/GenBank/DDBJ whole genome shotgun (WGS) entry which is preliminary data.</text>
</comment>